<evidence type="ECO:0000256" key="3">
    <source>
        <dbReference type="SAM" id="MobiDB-lite"/>
    </source>
</evidence>
<evidence type="ECO:0000259" key="4">
    <source>
        <dbReference type="Pfam" id="PF12923"/>
    </source>
</evidence>
<evidence type="ECO:0000256" key="1">
    <source>
        <dbReference type="ARBA" id="ARBA00006110"/>
    </source>
</evidence>
<dbReference type="EMBL" id="JANBUM010000210">
    <property type="protein sequence ID" value="KAJ2781437.1"/>
    <property type="molecule type" value="Genomic_DNA"/>
</dbReference>
<evidence type="ECO:0008006" key="8">
    <source>
        <dbReference type="Google" id="ProtNLM"/>
    </source>
</evidence>
<evidence type="ECO:0000313" key="7">
    <source>
        <dbReference type="Proteomes" id="UP001140172"/>
    </source>
</evidence>
<comment type="caution">
    <text evidence="6">The sequence shown here is derived from an EMBL/GenBank/DDBJ whole genome shotgun (WGS) entry which is preliminary data.</text>
</comment>
<dbReference type="CDD" id="cd12951">
    <property type="entry name" value="RRP7_Rrp7A"/>
    <property type="match status" value="1"/>
</dbReference>
<keyword evidence="7" id="KW-1185">Reference proteome</keyword>
<feature type="coiled-coil region" evidence="2">
    <location>
        <begin position="301"/>
        <end position="328"/>
    </location>
</feature>
<dbReference type="SUPFAM" id="SSF54928">
    <property type="entry name" value="RNA-binding domain, RBD"/>
    <property type="match status" value="1"/>
</dbReference>
<proteinExistence type="inferred from homology"/>
<dbReference type="InterPro" id="IPR040447">
    <property type="entry name" value="RRM_Rrp7"/>
</dbReference>
<dbReference type="GO" id="GO:0003676">
    <property type="term" value="F:nucleic acid binding"/>
    <property type="evidence" value="ECO:0007669"/>
    <property type="project" value="InterPro"/>
</dbReference>
<evidence type="ECO:0000313" key="6">
    <source>
        <dbReference type="EMBL" id="KAJ2781437.1"/>
    </source>
</evidence>
<dbReference type="PANTHER" id="PTHR13191">
    <property type="entry name" value="RIBOSOMAL RNA PROCESSING PROTEIN 7-RELATED"/>
    <property type="match status" value="1"/>
</dbReference>
<dbReference type="InterPro" id="IPR024326">
    <property type="entry name" value="RRP7_C"/>
</dbReference>
<dbReference type="Pfam" id="PF17799">
    <property type="entry name" value="RRM_Rrp7"/>
    <property type="match status" value="1"/>
</dbReference>
<evidence type="ECO:0000259" key="5">
    <source>
        <dbReference type="Pfam" id="PF17799"/>
    </source>
</evidence>
<keyword evidence="2" id="KW-0175">Coiled coil</keyword>
<feature type="region of interest" description="Disordered" evidence="3">
    <location>
        <begin position="118"/>
        <end position="147"/>
    </location>
</feature>
<dbReference type="AlphaFoldDB" id="A0A9W8LI45"/>
<accession>A0A9W8LI45</accession>
<dbReference type="GO" id="GO:0006364">
    <property type="term" value="P:rRNA processing"/>
    <property type="evidence" value="ECO:0007669"/>
    <property type="project" value="TreeGrafter"/>
</dbReference>
<comment type="similarity">
    <text evidence="1">Belongs to the RRP7 family.</text>
</comment>
<dbReference type="InterPro" id="IPR040446">
    <property type="entry name" value="RRP7"/>
</dbReference>
<feature type="domain" description="Ribosomal RNA-processing protein 7 C-terminal" evidence="4">
    <location>
        <begin position="211"/>
        <end position="334"/>
    </location>
</feature>
<dbReference type="OrthoDB" id="5390at2759"/>
<protein>
    <recommendedName>
        <fullName evidence="8">Ribosomal RNA-processing protein 7</fullName>
    </recommendedName>
</protein>
<evidence type="ECO:0000256" key="2">
    <source>
        <dbReference type="SAM" id="Coils"/>
    </source>
</evidence>
<dbReference type="GO" id="GO:0000028">
    <property type="term" value="P:ribosomal small subunit assembly"/>
    <property type="evidence" value="ECO:0007669"/>
    <property type="project" value="TreeGrafter"/>
</dbReference>
<sequence>MAGAKKSSSKKSGGGLGEIGGYKVLPVKFDSDESAESATHYIYFKQHVNKVEDIVLPSNRTVFMYNLPVDTTERDIRRLLHGIGRVERVLFHEVVGQDAIREAAIKAHMTNELAAAMAEAAEKASSQKKSKSKGKSNPSKSEEDTIKPVARAHLLRSGGSAHVVLLEEQELERMLKMKAGVRQWPERDPDDTSNPLEYRGLTRYLYEYRAVRPPAEMLKEEVDSYMAKFQEAQYERDRMLSQQQNVPDEDGFITVVRRGRSTRNGDSSGAFTAASVEEAREAGANKKKDVVFGNMYRFQVRERKQDQLTDLRKKFEEDKEKIARMRQTRQFRPY</sequence>
<gene>
    <name evidence="6" type="ORF">GGI15_003223</name>
</gene>
<dbReference type="Pfam" id="PF12923">
    <property type="entry name" value="RRP7"/>
    <property type="match status" value="1"/>
</dbReference>
<dbReference type="GO" id="GO:0034456">
    <property type="term" value="C:UTP-C complex"/>
    <property type="evidence" value="ECO:0007669"/>
    <property type="project" value="TreeGrafter"/>
</dbReference>
<dbReference type="PANTHER" id="PTHR13191:SF0">
    <property type="entry name" value="RIBOSOMAL RNA-PROCESSING PROTEIN 7 HOMOLOG A-RELATED"/>
    <property type="match status" value="1"/>
</dbReference>
<organism evidence="6 7">
    <name type="scientific">Coemansia interrupta</name>
    <dbReference type="NCBI Taxonomy" id="1126814"/>
    <lineage>
        <taxon>Eukaryota</taxon>
        <taxon>Fungi</taxon>
        <taxon>Fungi incertae sedis</taxon>
        <taxon>Zoopagomycota</taxon>
        <taxon>Kickxellomycotina</taxon>
        <taxon>Kickxellomycetes</taxon>
        <taxon>Kickxellales</taxon>
        <taxon>Kickxellaceae</taxon>
        <taxon>Coemansia</taxon>
    </lineage>
</organism>
<dbReference type="Gene3D" id="6.10.250.1770">
    <property type="match status" value="1"/>
</dbReference>
<dbReference type="InterPro" id="IPR035979">
    <property type="entry name" value="RBD_domain_sf"/>
</dbReference>
<dbReference type="GO" id="GO:0032545">
    <property type="term" value="C:CURI complex"/>
    <property type="evidence" value="ECO:0007669"/>
    <property type="project" value="TreeGrafter"/>
</dbReference>
<name>A0A9W8LI45_9FUNG</name>
<dbReference type="Proteomes" id="UP001140172">
    <property type="component" value="Unassembled WGS sequence"/>
</dbReference>
<reference evidence="6" key="1">
    <citation type="submission" date="2022-07" db="EMBL/GenBank/DDBJ databases">
        <title>Phylogenomic reconstructions and comparative analyses of Kickxellomycotina fungi.</title>
        <authorList>
            <person name="Reynolds N.K."/>
            <person name="Stajich J.E."/>
            <person name="Barry K."/>
            <person name="Grigoriev I.V."/>
            <person name="Crous P."/>
            <person name="Smith M.E."/>
        </authorList>
    </citation>
    <scope>NUCLEOTIDE SEQUENCE</scope>
    <source>
        <strain evidence="6">BCRC 34489</strain>
    </source>
</reference>
<feature type="domain" description="Rrp7 RRM-like N-terminal" evidence="5">
    <location>
        <begin position="18"/>
        <end position="86"/>
    </location>
</feature>